<accession>A0A1Y5QCD5</accession>
<name>A0A1Y5QCD5_9GAMM</name>
<dbReference type="AlphaFoldDB" id="A0A1Y5QCD5"/>
<sequence>MNELLCLCEGSDDVDLVHGWGSDVACVFCERVHLASSEVVMAGFPRCLPACRVEAGLQHVELAMDFAEAGMANLLGNAVARLERHAKVWMRHNTEAKPTREAGSA</sequence>
<organism evidence="1">
    <name type="scientific">uncultured Stenotrophomonas sp</name>
    <dbReference type="NCBI Taxonomy" id="165438"/>
    <lineage>
        <taxon>Bacteria</taxon>
        <taxon>Pseudomonadati</taxon>
        <taxon>Pseudomonadota</taxon>
        <taxon>Gammaproteobacteria</taxon>
        <taxon>Lysobacterales</taxon>
        <taxon>Lysobacteraceae</taxon>
        <taxon>Stenotrophomonas</taxon>
        <taxon>environmental samples</taxon>
    </lineage>
</organism>
<gene>
    <name evidence="1" type="ORF">STPYR_12777</name>
</gene>
<evidence type="ECO:0000313" key="1">
    <source>
        <dbReference type="EMBL" id="SBV37834.1"/>
    </source>
</evidence>
<proteinExistence type="predicted"/>
<dbReference type="EMBL" id="FLTS01000001">
    <property type="protein sequence ID" value="SBV37834.1"/>
    <property type="molecule type" value="Genomic_DNA"/>
</dbReference>
<reference evidence="1" key="1">
    <citation type="submission" date="2016-03" db="EMBL/GenBank/DDBJ databases">
        <authorList>
            <person name="Ploux O."/>
        </authorList>
    </citation>
    <scope>NUCLEOTIDE SEQUENCE</scope>
    <source>
        <strain evidence="1">UC10</strain>
    </source>
</reference>
<protein>
    <submittedName>
        <fullName evidence="1">Uncharacterized protein</fullName>
    </submittedName>
</protein>